<dbReference type="Proteomes" id="UP000694380">
    <property type="component" value="Unplaced"/>
</dbReference>
<proteinExistence type="predicted"/>
<dbReference type="CDD" id="cd07765">
    <property type="entry name" value="KRAB_A-box"/>
    <property type="match status" value="1"/>
</dbReference>
<dbReference type="GO" id="GO:0006355">
    <property type="term" value="P:regulation of DNA-templated transcription"/>
    <property type="evidence" value="ECO:0007669"/>
    <property type="project" value="InterPro"/>
</dbReference>
<feature type="domain" description="KRAB" evidence="1">
    <location>
        <begin position="12"/>
        <end position="93"/>
    </location>
</feature>
<dbReference type="InterPro" id="IPR050169">
    <property type="entry name" value="Krueppel_C2H2_ZnF"/>
</dbReference>
<dbReference type="InterPro" id="IPR001909">
    <property type="entry name" value="KRAB"/>
</dbReference>
<dbReference type="PANTHER" id="PTHR23232">
    <property type="entry name" value="KRAB DOMAIN C2H2 ZINC FINGER"/>
    <property type="match status" value="1"/>
</dbReference>
<dbReference type="GeneTree" id="ENSGT01040000240533"/>
<keyword evidence="3" id="KW-1185">Reference proteome</keyword>
<accession>A0A8C3F6B5</accession>
<dbReference type="SMART" id="SM00349">
    <property type="entry name" value="KRAB"/>
    <property type="match status" value="1"/>
</dbReference>
<dbReference type="Pfam" id="PF01352">
    <property type="entry name" value="KRAB"/>
    <property type="match status" value="1"/>
</dbReference>
<dbReference type="PROSITE" id="PS50805">
    <property type="entry name" value="KRAB"/>
    <property type="match status" value="1"/>
</dbReference>
<evidence type="ECO:0000313" key="2">
    <source>
        <dbReference type="Ensembl" id="ENSCPBP00000001617.1"/>
    </source>
</evidence>
<dbReference type="PANTHER" id="PTHR23232:SF142">
    <property type="entry name" value="GASTRULA ZINC FINGER PROTEIN XLCGF57.1-LIKE-RELATED"/>
    <property type="match status" value="1"/>
</dbReference>
<reference evidence="2" key="1">
    <citation type="submission" date="2025-08" db="UniProtKB">
        <authorList>
            <consortium name="Ensembl"/>
        </authorList>
    </citation>
    <scope>IDENTIFICATION</scope>
</reference>
<organism evidence="2 3">
    <name type="scientific">Chrysemys picta bellii</name>
    <name type="common">Western painted turtle</name>
    <name type="synonym">Emys bellii</name>
    <dbReference type="NCBI Taxonomy" id="8478"/>
    <lineage>
        <taxon>Eukaryota</taxon>
        <taxon>Metazoa</taxon>
        <taxon>Chordata</taxon>
        <taxon>Craniata</taxon>
        <taxon>Vertebrata</taxon>
        <taxon>Euteleostomi</taxon>
        <taxon>Archelosauria</taxon>
        <taxon>Testudinata</taxon>
        <taxon>Testudines</taxon>
        <taxon>Cryptodira</taxon>
        <taxon>Durocryptodira</taxon>
        <taxon>Testudinoidea</taxon>
        <taxon>Emydidae</taxon>
        <taxon>Chrysemys</taxon>
    </lineage>
</organism>
<sequence length="150" mass="16874">LTETEGYSEGLVTFKEVAVYFTQGQGALLDPAQRALYRDIMQENYETVTSLGKGFPSPRLLEAVGSDCLTLVRFFPGQLDWRGMSYVMHNSHVRETCISVHSTPPHRVPKRRGGRSRSLSFLEFRSVLSIITPAPHHSLRPSFNTLPQNP</sequence>
<dbReference type="SUPFAM" id="SSF109640">
    <property type="entry name" value="KRAB domain (Kruppel-associated box)"/>
    <property type="match status" value="1"/>
</dbReference>
<dbReference type="Ensembl" id="ENSCPBT00000002002.1">
    <property type="protein sequence ID" value="ENSCPBP00000001617.1"/>
    <property type="gene ID" value="ENSCPBG00000001308.1"/>
</dbReference>
<dbReference type="Gene3D" id="6.10.140.140">
    <property type="match status" value="1"/>
</dbReference>
<dbReference type="InterPro" id="IPR036051">
    <property type="entry name" value="KRAB_dom_sf"/>
</dbReference>
<evidence type="ECO:0000313" key="3">
    <source>
        <dbReference type="Proteomes" id="UP000694380"/>
    </source>
</evidence>
<name>A0A8C3F6B5_CHRPI</name>
<evidence type="ECO:0000259" key="1">
    <source>
        <dbReference type="PROSITE" id="PS50805"/>
    </source>
</evidence>
<dbReference type="AlphaFoldDB" id="A0A8C3F6B5"/>
<protein>
    <recommendedName>
        <fullName evidence="1">KRAB domain-containing protein</fullName>
    </recommendedName>
</protein>
<reference evidence="2" key="2">
    <citation type="submission" date="2025-09" db="UniProtKB">
        <authorList>
            <consortium name="Ensembl"/>
        </authorList>
    </citation>
    <scope>IDENTIFICATION</scope>
</reference>